<dbReference type="InterPro" id="IPR000873">
    <property type="entry name" value="AMP-dep_synth/lig_dom"/>
</dbReference>
<feature type="domain" description="AMP-dependent synthetase/ligase" evidence="1">
    <location>
        <begin position="64"/>
        <end position="286"/>
    </location>
</feature>
<organism evidence="2 3">
    <name type="scientific">Methanooceanicella nereidis</name>
    <dbReference type="NCBI Taxonomy" id="2052831"/>
    <lineage>
        <taxon>Archaea</taxon>
        <taxon>Methanobacteriati</taxon>
        <taxon>Methanobacteriota</taxon>
        <taxon>Stenosarchaea group</taxon>
        <taxon>Methanomicrobia</taxon>
        <taxon>Methanocellales</taxon>
        <taxon>Methanocellaceae</taxon>
        <taxon>Methanooceanicella</taxon>
    </lineage>
</organism>
<evidence type="ECO:0000259" key="1">
    <source>
        <dbReference type="Pfam" id="PF00501"/>
    </source>
</evidence>
<keyword evidence="3" id="KW-1185">Reference proteome</keyword>
<evidence type="ECO:0000313" key="3">
    <source>
        <dbReference type="Proteomes" id="UP001320159"/>
    </source>
</evidence>
<dbReference type="PANTHER" id="PTHR43845:SF1">
    <property type="entry name" value="BLR5969 PROTEIN"/>
    <property type="match status" value="1"/>
</dbReference>
<dbReference type="AlphaFoldDB" id="A0AAP2RC62"/>
<dbReference type="NCBIfam" id="TIGR03335">
    <property type="entry name" value="F390_ftsA"/>
    <property type="match status" value="1"/>
</dbReference>
<evidence type="ECO:0000313" key="2">
    <source>
        <dbReference type="EMBL" id="MCD1293582.1"/>
    </source>
</evidence>
<proteinExistence type="predicted"/>
<dbReference type="Gene3D" id="3.40.50.12780">
    <property type="entry name" value="N-terminal domain of ligase-like"/>
    <property type="match status" value="1"/>
</dbReference>
<sequence>MNRFFNESIETMDRPELDRLIDERIRYTVKYAGEHSPFYKKWFREQGIDPDDVHTHEDLLKLPVISGKTIRENQPPESSDFNFRSVSWNEVYTIHETSGTSGVPKSFFLTWKDWERYAEKYSRALTAQGFGPGDRVIVCSSYGMNIGANTMTLAAKDIGMTMIPEGKCTFPLRIIRNYRPTAIIGSVFKLLGLARRMEMEKISPKDSSVERLIIGGESFAAESRDYIEEIWGCDAYNIYGSTEGTMCGECSQKAGLHVPEDLVHLDVYDPDMGGFVKDGECGRIVLTTLIPPGEKCGTLLINYDTEDTTVVLSREKCQCGRTHMKILYPQRESETFWVEGTPFNRVDVERGVFQRGNMAYLTGEYEAFLYGGDDEGETAMRLSLECKDPDRCDKKMIEENFLGSFFKYKPHLSEAYSIGTFKVIFNFIGQGGLELYRLKGRPKRIVDRR</sequence>
<dbReference type="SUPFAM" id="SSF56801">
    <property type="entry name" value="Acetyl-CoA synthetase-like"/>
    <property type="match status" value="1"/>
</dbReference>
<gene>
    <name evidence="2" type="primary">ftsA</name>
    <name evidence="2" type="ORF">CUJ83_01040</name>
</gene>
<protein>
    <submittedName>
        <fullName evidence="2">Coenzyme F390 synthetase</fullName>
    </submittedName>
</protein>
<dbReference type="RefSeq" id="WP_230739584.1">
    <property type="nucleotide sequence ID" value="NZ_PGCK01000001.1"/>
</dbReference>
<name>A0AAP2RC62_9EURY</name>
<comment type="caution">
    <text evidence="2">The sequence shown here is derived from an EMBL/GenBank/DDBJ whole genome shotgun (WGS) entry which is preliminary data.</text>
</comment>
<dbReference type="InterPro" id="IPR017720">
    <property type="entry name" value="Coenzyme_F390_Synthase"/>
</dbReference>
<accession>A0AAP2RC62</accession>
<reference evidence="2 3" key="1">
    <citation type="submission" date="2017-11" db="EMBL/GenBank/DDBJ databases">
        <title>Isolation and Characterization of Family Methanocellaceae Species from Potential Methane Hydrate Area Offshore Southwestern Taiwan.</title>
        <authorList>
            <person name="Zhang W.-L."/>
            <person name="Chen W.-C."/>
            <person name="Lai M.-C."/>
            <person name="Chen S.-C."/>
        </authorList>
    </citation>
    <scope>NUCLEOTIDE SEQUENCE [LARGE SCALE GENOMIC DNA]</scope>
    <source>
        <strain evidence="2 3">CWC-04</strain>
    </source>
</reference>
<dbReference type="InterPro" id="IPR042099">
    <property type="entry name" value="ANL_N_sf"/>
</dbReference>
<dbReference type="Proteomes" id="UP001320159">
    <property type="component" value="Unassembled WGS sequence"/>
</dbReference>
<dbReference type="PANTHER" id="PTHR43845">
    <property type="entry name" value="BLR5969 PROTEIN"/>
    <property type="match status" value="1"/>
</dbReference>
<dbReference type="EMBL" id="PGCK01000001">
    <property type="protein sequence ID" value="MCD1293582.1"/>
    <property type="molecule type" value="Genomic_DNA"/>
</dbReference>
<dbReference type="Pfam" id="PF00501">
    <property type="entry name" value="AMP-binding"/>
    <property type="match status" value="1"/>
</dbReference>